<dbReference type="Proteomes" id="UP000649289">
    <property type="component" value="Unassembled WGS sequence"/>
</dbReference>
<protein>
    <recommendedName>
        <fullName evidence="3">Peptidase M12B domain-containing protein</fullName>
    </recommendedName>
</protein>
<reference evidence="1 2" key="1">
    <citation type="submission" date="2020-09" db="EMBL/GenBank/DDBJ databases">
        <title>novel species in genus Nocardioides.</title>
        <authorList>
            <person name="Zhang G."/>
        </authorList>
    </citation>
    <scope>NUCLEOTIDE SEQUENCE [LARGE SCALE GENOMIC DNA]</scope>
    <source>
        <strain evidence="1 2">19197</strain>
    </source>
</reference>
<organism evidence="1 2">
    <name type="scientific">Nocardioides hwasunensis</name>
    <dbReference type="NCBI Taxonomy" id="397258"/>
    <lineage>
        <taxon>Bacteria</taxon>
        <taxon>Bacillati</taxon>
        <taxon>Actinomycetota</taxon>
        <taxon>Actinomycetes</taxon>
        <taxon>Propionibacteriales</taxon>
        <taxon>Nocardioidaceae</taxon>
        <taxon>Nocardioides</taxon>
    </lineage>
</organism>
<dbReference type="InterPro" id="IPR024079">
    <property type="entry name" value="MetalloPept_cat_dom_sf"/>
</dbReference>
<gene>
    <name evidence="1" type="ORF">IEZ25_20435</name>
</gene>
<evidence type="ECO:0008006" key="3">
    <source>
        <dbReference type="Google" id="ProtNLM"/>
    </source>
</evidence>
<dbReference type="Gene3D" id="3.40.390.10">
    <property type="entry name" value="Collagenase (Catalytic Domain)"/>
    <property type="match status" value="1"/>
</dbReference>
<sequence>MSRSGARRLASLVAVVVGLGVLPAWTGATTSAAPDDRTFTAIRGFEATGPKVRVEPKDYSASRVDLDSLRASLPSGGGSAVVEIPGPDGTLQSFRVERTQTMESELAAAHPEIGTWAGRGVDDARDSIALDITPMGFHAFVRTPGGRSDWYVDPAYNQRGTTAHLSYRSADLPAPEKRREEGEVQALRETVVAADADRSTAPGQPVQRHFYRLALTSDPSYAAYFGTDNVLAEKVTLINRVNQIYNNDLATELRLVNGTERLNLDTEAKATGADGPCGVAPCFEPYDDNGTPGDTSDDVDGELDFCDVPTLGKNRTVLGQLIGASNYDVGHIALGVNGGGIAYLGVMGGDYKGGGCTGLPQPRGDFFAIDYVAHEIGHQFGGNHTFNGALGSCGGNISAASVEPGSGSSVMAYAGICRQDDLQPHTDPYFSFRTIEEVDATRAETYDNVEVQTVSLTDEFGTGDTLELGFGGDTVLVPFASYTTAGLETAIAGLTGLDVSVAQWGYDEFGYDDTVTAPDERGFQVIFNDEPSVSFDPDVFTPVDVPELTVEPGGVAGFVGETSRGGPAQNDGVSVSPTPDVADNAAPVVKAPGDKTIPVRTPFALTATGSDPDGDALVYLWEQTNFGGNLVERPGRPPIGQTRLADNTKTYGPLFRVFGDDAVVSSEDTLTSPSPGQNIADGNPTRIFPDMTQVLAGNTNAATGTCPTPTTPQTEKLPAGLLDCYSEFLPTADYLGSFGLTDRAMNFRVTGRDLFPNGGGVAHDDVTLTVDPSAGPFLVTSQATAGATVPGGASVPVTWAVNGTQRLASTVRISLSTDGGATFGTVLATATPNDGSETVTLPNITAGDVRIKIEAVDNYFFDVNDASFKLAASPAPGTSIKAGPAKGAVVLKKRQTFSFTSTVSPAVFQCTLDGKAIDCATGSVTVKVKPGTHEFSVAAVNAAGIADATPATRTFTLPRKSTALKRSGGWQRVKNKRAYGNRFLTSRGKGAALSMKVKKARRVGLVVATSPKAGRVHVFIGKKRIKTVQLKGKNRFSVIKVVKLGKKARTGKLRIVAADRKPVRIEGVAVITD</sequence>
<dbReference type="Pfam" id="PF13574">
    <property type="entry name" value="Reprolysin_2"/>
    <property type="match status" value="1"/>
</dbReference>
<dbReference type="SUPFAM" id="SSF55486">
    <property type="entry name" value="Metalloproteases ('zincins'), catalytic domain"/>
    <property type="match status" value="1"/>
</dbReference>
<proteinExistence type="predicted"/>
<dbReference type="EMBL" id="JACXYY010000010">
    <property type="protein sequence ID" value="MBD3916993.1"/>
    <property type="molecule type" value="Genomic_DNA"/>
</dbReference>
<keyword evidence="2" id="KW-1185">Reference proteome</keyword>
<evidence type="ECO:0000313" key="1">
    <source>
        <dbReference type="EMBL" id="MBD3916993.1"/>
    </source>
</evidence>
<evidence type="ECO:0000313" key="2">
    <source>
        <dbReference type="Proteomes" id="UP000649289"/>
    </source>
</evidence>
<name>A0ABR8MLU9_9ACTN</name>
<comment type="caution">
    <text evidence="1">The sequence shown here is derived from an EMBL/GenBank/DDBJ whole genome shotgun (WGS) entry which is preliminary data.</text>
</comment>
<accession>A0ABR8MLU9</accession>